<keyword evidence="1" id="KW-0472">Membrane</keyword>
<protein>
    <recommendedName>
        <fullName evidence="4">Thioredoxin domain-containing protein</fullName>
    </recommendedName>
</protein>
<organism evidence="2 3">
    <name type="scientific">Alcaligenes nematophilus</name>
    <dbReference type="NCBI Taxonomy" id="2994643"/>
    <lineage>
        <taxon>Bacteria</taxon>
        <taxon>Pseudomonadati</taxon>
        <taxon>Pseudomonadota</taxon>
        <taxon>Betaproteobacteria</taxon>
        <taxon>Burkholderiales</taxon>
        <taxon>Alcaligenaceae</taxon>
        <taxon>Alcaligenes</taxon>
    </lineage>
</organism>
<comment type="caution">
    <text evidence="2">The sequence shown here is derived from an EMBL/GenBank/DDBJ whole genome shotgun (WGS) entry which is preliminary data.</text>
</comment>
<reference evidence="2" key="1">
    <citation type="submission" date="2023-08" db="EMBL/GenBank/DDBJ databases">
        <title>Study of Resistomes in environmental pathogenic environmental.</title>
        <authorList>
            <person name="Bhattacharjee A."/>
            <person name="Singh A.K."/>
        </authorList>
    </citation>
    <scope>NUCLEOTIDE SEQUENCE</scope>
    <source>
        <strain evidence="2">S1</strain>
    </source>
</reference>
<keyword evidence="3" id="KW-1185">Reference proteome</keyword>
<dbReference type="SUPFAM" id="SSF52833">
    <property type="entry name" value="Thioredoxin-like"/>
    <property type="match status" value="1"/>
</dbReference>
<dbReference type="Gene3D" id="3.40.30.10">
    <property type="entry name" value="Glutaredoxin"/>
    <property type="match status" value="1"/>
</dbReference>
<sequence>MDTTQPPTRLRSMTPLYLLLAISLAPVLFALAAYYMPSLGLRPDESNAYGQLIQPQRSVPAPAALPLRNLQGEAFDLQSLRGRWVLVSADESACPESCVRKLFILRNSHASQGKNVERLARVWFVTDQGQPSEQVLEAYQGTHMLRADPRQLVEFLAPEAAGKAPEQAVKNGMWIIDPNGNLMMLFPDDADPLKVRTDIRKLLNNSRIG</sequence>
<dbReference type="Proteomes" id="UP001074635">
    <property type="component" value="Unassembled WGS sequence"/>
</dbReference>
<evidence type="ECO:0000313" key="3">
    <source>
        <dbReference type="Proteomes" id="UP001074635"/>
    </source>
</evidence>
<evidence type="ECO:0000256" key="1">
    <source>
        <dbReference type="SAM" id="Phobius"/>
    </source>
</evidence>
<evidence type="ECO:0000313" key="2">
    <source>
        <dbReference type="EMBL" id="MDT8504478.1"/>
    </source>
</evidence>
<feature type="transmembrane region" description="Helical" evidence="1">
    <location>
        <begin position="16"/>
        <end position="36"/>
    </location>
</feature>
<proteinExistence type="predicted"/>
<evidence type="ECO:0008006" key="4">
    <source>
        <dbReference type="Google" id="ProtNLM"/>
    </source>
</evidence>
<dbReference type="EMBL" id="JAPQTC020000003">
    <property type="protein sequence ID" value="MDT8504478.1"/>
    <property type="molecule type" value="Genomic_DNA"/>
</dbReference>
<gene>
    <name evidence="2" type="ORF">OYC61_009255</name>
</gene>
<accession>A0ABU3MU56</accession>
<name>A0ABU3MU56_9BURK</name>
<keyword evidence="1" id="KW-1133">Transmembrane helix</keyword>
<dbReference type="InterPro" id="IPR036249">
    <property type="entry name" value="Thioredoxin-like_sf"/>
</dbReference>
<keyword evidence="1" id="KW-0812">Transmembrane</keyword>
<dbReference type="RefSeq" id="WP_268379453.1">
    <property type="nucleotide sequence ID" value="NZ_JAPQTC020000003.1"/>
</dbReference>